<evidence type="ECO:0000256" key="6">
    <source>
        <dbReference type="ARBA" id="ARBA00037589"/>
    </source>
</evidence>
<dbReference type="Proteomes" id="UP001429984">
    <property type="component" value="Unassembled WGS sequence"/>
</dbReference>
<accession>A0ABS0B416</accession>
<keyword evidence="5 9" id="KW-0627">Porphyrin biosynthesis</keyword>
<evidence type="ECO:0000259" key="10">
    <source>
        <dbReference type="Pfam" id="PF02602"/>
    </source>
</evidence>
<evidence type="ECO:0000256" key="5">
    <source>
        <dbReference type="ARBA" id="ARBA00023244"/>
    </source>
</evidence>
<evidence type="ECO:0000256" key="2">
    <source>
        <dbReference type="ARBA" id="ARBA00008133"/>
    </source>
</evidence>
<dbReference type="SUPFAM" id="SSF69618">
    <property type="entry name" value="HemD-like"/>
    <property type="match status" value="1"/>
</dbReference>
<dbReference type="CDD" id="cd06578">
    <property type="entry name" value="HemD"/>
    <property type="match status" value="1"/>
</dbReference>
<comment type="similarity">
    <text evidence="2 9">Belongs to the uroporphyrinogen-III synthase family.</text>
</comment>
<dbReference type="RefSeq" id="WP_194929710.1">
    <property type="nucleotide sequence ID" value="NZ_JADLZT010000002.1"/>
</dbReference>
<evidence type="ECO:0000256" key="7">
    <source>
        <dbReference type="ARBA" id="ARBA00040167"/>
    </source>
</evidence>
<feature type="domain" description="Tetrapyrrole biosynthesis uroporphyrinogen III synthase" evidence="10">
    <location>
        <begin position="24"/>
        <end position="246"/>
    </location>
</feature>
<comment type="function">
    <text evidence="6 9">Catalyzes cyclization of the linear tetrapyrrole, hydroxymethylbilane, to the macrocyclic uroporphyrinogen III.</text>
</comment>
<organism evidence="11 12">
    <name type="scientific">Lysobacter niastensis</name>
    <dbReference type="NCBI Taxonomy" id="380629"/>
    <lineage>
        <taxon>Bacteria</taxon>
        <taxon>Pseudomonadati</taxon>
        <taxon>Pseudomonadota</taxon>
        <taxon>Gammaproteobacteria</taxon>
        <taxon>Lysobacterales</taxon>
        <taxon>Lysobacteraceae</taxon>
        <taxon>Lysobacter</taxon>
    </lineage>
</organism>
<dbReference type="PANTHER" id="PTHR38042:SF1">
    <property type="entry name" value="UROPORPHYRINOGEN-III SYNTHASE, CHLOROPLASTIC"/>
    <property type="match status" value="1"/>
</dbReference>
<comment type="catalytic activity">
    <reaction evidence="8 9">
        <text>hydroxymethylbilane = uroporphyrinogen III + H2O</text>
        <dbReference type="Rhea" id="RHEA:18965"/>
        <dbReference type="ChEBI" id="CHEBI:15377"/>
        <dbReference type="ChEBI" id="CHEBI:57308"/>
        <dbReference type="ChEBI" id="CHEBI:57845"/>
        <dbReference type="EC" id="4.2.1.75"/>
    </reaction>
</comment>
<dbReference type="PANTHER" id="PTHR38042">
    <property type="entry name" value="UROPORPHYRINOGEN-III SYNTHASE, CHLOROPLASTIC"/>
    <property type="match status" value="1"/>
</dbReference>
<gene>
    <name evidence="11" type="ORF">IU514_03605</name>
</gene>
<dbReference type="InterPro" id="IPR036108">
    <property type="entry name" value="4pyrrol_syn_uPrphyn_synt_sf"/>
</dbReference>
<dbReference type="EC" id="4.2.1.75" evidence="3 9"/>
<reference evidence="11 12" key="1">
    <citation type="submission" date="2020-11" db="EMBL/GenBank/DDBJ databases">
        <title>Draft Genome Sequence and Secondary Metabolite Biosynthetic Potential of the Lysobacter niastensis Type strain DSM 18481.</title>
        <authorList>
            <person name="Turrini P."/>
            <person name="Artuso I."/>
            <person name="Tescari M."/>
            <person name="Lugli G.A."/>
            <person name="Frangipani E."/>
            <person name="Ventura M."/>
            <person name="Visca P."/>
        </authorList>
    </citation>
    <scope>NUCLEOTIDE SEQUENCE [LARGE SCALE GENOMIC DNA]</scope>
    <source>
        <strain evidence="11 12">DSM 18481</strain>
    </source>
</reference>
<proteinExistence type="inferred from homology"/>
<comment type="caution">
    <text evidence="11">The sequence shown here is derived from an EMBL/GenBank/DDBJ whole genome shotgun (WGS) entry which is preliminary data.</text>
</comment>
<evidence type="ECO:0000256" key="8">
    <source>
        <dbReference type="ARBA" id="ARBA00048617"/>
    </source>
</evidence>
<keyword evidence="12" id="KW-1185">Reference proteome</keyword>
<evidence type="ECO:0000256" key="4">
    <source>
        <dbReference type="ARBA" id="ARBA00023239"/>
    </source>
</evidence>
<evidence type="ECO:0000313" key="12">
    <source>
        <dbReference type="Proteomes" id="UP001429984"/>
    </source>
</evidence>
<evidence type="ECO:0000313" key="11">
    <source>
        <dbReference type="EMBL" id="MBF6023108.1"/>
    </source>
</evidence>
<dbReference type="Gene3D" id="3.40.50.10090">
    <property type="match status" value="2"/>
</dbReference>
<dbReference type="InterPro" id="IPR003754">
    <property type="entry name" value="4pyrrol_synth_uPrphyn_synth"/>
</dbReference>
<dbReference type="Pfam" id="PF02602">
    <property type="entry name" value="HEM4"/>
    <property type="match status" value="1"/>
</dbReference>
<dbReference type="InterPro" id="IPR039793">
    <property type="entry name" value="UROS/Hem4"/>
</dbReference>
<name>A0ABS0B416_9GAMM</name>
<evidence type="ECO:0000256" key="3">
    <source>
        <dbReference type="ARBA" id="ARBA00013109"/>
    </source>
</evidence>
<keyword evidence="4 9" id="KW-0456">Lyase</keyword>
<sequence>MQARVTTQHGWYVISLRPSGGHDAMRRAAARHGAGLIALSPWRLQHRDGPADIAALGTALAAPKVIFTSPNAVAAARSLRPLQALSGQQWFAVGAGTAAALRRAGIRDVHAPQRMDSEGLLDLPGLSGLDGIDVGFVSAPGGRGVLVPSLQARGARVHRADVYERVAVPPSPQAVARLQSLPAPAVLALSSGEALQHLVDTLPAVALAALRQATVAAASDRLAGLARELGFQRVVLARGPRPADLVAAAASTRT</sequence>
<evidence type="ECO:0000256" key="1">
    <source>
        <dbReference type="ARBA" id="ARBA00004772"/>
    </source>
</evidence>
<evidence type="ECO:0000256" key="9">
    <source>
        <dbReference type="RuleBase" id="RU366031"/>
    </source>
</evidence>
<protein>
    <recommendedName>
        <fullName evidence="7 9">Uroporphyrinogen-III synthase</fullName>
        <ecNumber evidence="3 9">4.2.1.75</ecNumber>
    </recommendedName>
</protein>
<comment type="pathway">
    <text evidence="1 9">Porphyrin-containing compound metabolism; protoporphyrin-IX biosynthesis; coproporphyrinogen-III from 5-aminolevulinate: step 3/4.</text>
</comment>
<dbReference type="EMBL" id="JADLZT010000002">
    <property type="protein sequence ID" value="MBF6023108.1"/>
    <property type="molecule type" value="Genomic_DNA"/>
</dbReference>